<evidence type="ECO:0000256" key="3">
    <source>
        <dbReference type="ARBA" id="ARBA00023295"/>
    </source>
</evidence>
<feature type="domain" description="Glycosyl hydrolase family 32 N-terminal" evidence="4">
    <location>
        <begin position="69"/>
        <end position="195"/>
    </location>
</feature>
<accession>A0A362X6H1</accession>
<sequence>MKINLKKGSTYLSVAILSFLLFTACGNKRTKKAETPQEVSTNESKKEAVSFSYSEVTGIGKDSVYNRRDPSDIIKVDGKYYVWYTRMDKPVRSGYWGTIWYATSEDEGHTWQEQGMALNIGEKGTFDSHSVFTPNILAYNNKYYLYYTGVQPTPGNPEGKFEGNSTTDFTGIGVAVSDSPDGPFKRVSKEPVIAHSEVSSDFDSYRVDDASMLVRDGKIWLYYKGRCIEHGKEGPKRTQMGVAMADTPEGPFVKYSKPLIEKGHEVLIWNHNGGVASLASLSKSIHWAKDGLDFNPLQENLENIPMAPGLYRSHLENGNVGSSIPGWGICMRQSKGEAHLFRFEINNM</sequence>
<keyword evidence="2 5" id="KW-0378">Hydrolase</keyword>
<dbReference type="AlphaFoldDB" id="A0A362X6H1"/>
<dbReference type="InterPro" id="IPR013148">
    <property type="entry name" value="Glyco_hydro_32_N"/>
</dbReference>
<evidence type="ECO:0000313" key="6">
    <source>
        <dbReference type="Proteomes" id="UP000251545"/>
    </source>
</evidence>
<comment type="similarity">
    <text evidence="1">Belongs to the glycosyl hydrolase 32 family.</text>
</comment>
<protein>
    <submittedName>
        <fullName evidence="5">Glycosyl hydrolase family 32</fullName>
    </submittedName>
</protein>
<dbReference type="EMBL" id="PVEO01000002">
    <property type="protein sequence ID" value="PQV50611.1"/>
    <property type="molecule type" value="Genomic_DNA"/>
</dbReference>
<dbReference type="InterPro" id="IPR023296">
    <property type="entry name" value="Glyco_hydro_beta-prop_sf"/>
</dbReference>
<evidence type="ECO:0000256" key="1">
    <source>
        <dbReference type="ARBA" id="ARBA00009902"/>
    </source>
</evidence>
<dbReference type="Proteomes" id="UP000251545">
    <property type="component" value="Unassembled WGS sequence"/>
</dbReference>
<evidence type="ECO:0000259" key="4">
    <source>
        <dbReference type="Pfam" id="PF00251"/>
    </source>
</evidence>
<dbReference type="InterPro" id="IPR050727">
    <property type="entry name" value="GH43_arabinanases"/>
</dbReference>
<dbReference type="Pfam" id="PF00251">
    <property type="entry name" value="Glyco_hydro_32N"/>
    <property type="match status" value="1"/>
</dbReference>
<dbReference type="PANTHER" id="PTHR43301:SF3">
    <property type="entry name" value="ARABINAN ENDO-1,5-ALPHA-L-ARABINOSIDASE A-RELATED"/>
    <property type="match status" value="1"/>
</dbReference>
<keyword evidence="3" id="KW-0326">Glycosidase</keyword>
<evidence type="ECO:0000256" key="2">
    <source>
        <dbReference type="ARBA" id="ARBA00022801"/>
    </source>
</evidence>
<reference evidence="5 6" key="1">
    <citation type="submission" date="2018-02" db="EMBL/GenBank/DDBJ databases">
        <title>Genomic Encyclopedia of Archaeal and Bacterial Type Strains, Phase II (KMG-II): from individual species to whole genera.</title>
        <authorList>
            <person name="Goeker M."/>
        </authorList>
    </citation>
    <scope>NUCLEOTIDE SEQUENCE [LARGE SCALE GENOMIC DNA]</scope>
    <source>
        <strain evidence="5 6">DSM 21165</strain>
    </source>
</reference>
<organism evidence="5 6">
    <name type="scientific">Jejuia pallidilutea</name>
    <dbReference type="NCBI Taxonomy" id="504487"/>
    <lineage>
        <taxon>Bacteria</taxon>
        <taxon>Pseudomonadati</taxon>
        <taxon>Bacteroidota</taxon>
        <taxon>Flavobacteriia</taxon>
        <taxon>Flavobacteriales</taxon>
        <taxon>Flavobacteriaceae</taxon>
        <taxon>Jejuia</taxon>
    </lineage>
</organism>
<proteinExistence type="inferred from homology"/>
<dbReference type="PANTHER" id="PTHR43301">
    <property type="entry name" value="ARABINAN ENDO-1,5-ALPHA-L-ARABINOSIDASE"/>
    <property type="match status" value="1"/>
</dbReference>
<name>A0A362X6H1_9FLAO</name>
<comment type="caution">
    <text evidence="5">The sequence shown here is derived from an EMBL/GenBank/DDBJ whole genome shotgun (WGS) entry which is preliminary data.</text>
</comment>
<dbReference type="PROSITE" id="PS51257">
    <property type="entry name" value="PROKAR_LIPOPROTEIN"/>
    <property type="match status" value="1"/>
</dbReference>
<dbReference type="SUPFAM" id="SSF75005">
    <property type="entry name" value="Arabinanase/levansucrase/invertase"/>
    <property type="match status" value="1"/>
</dbReference>
<dbReference type="GO" id="GO:0016798">
    <property type="term" value="F:hydrolase activity, acting on glycosyl bonds"/>
    <property type="evidence" value="ECO:0007669"/>
    <property type="project" value="UniProtKB-KW"/>
</dbReference>
<gene>
    <name evidence="5" type="ORF">CLV33_102476</name>
</gene>
<dbReference type="RefSeq" id="WP_105473094.1">
    <property type="nucleotide sequence ID" value="NZ_PVEO01000002.1"/>
</dbReference>
<dbReference type="Gene3D" id="2.115.10.20">
    <property type="entry name" value="Glycosyl hydrolase domain, family 43"/>
    <property type="match status" value="1"/>
</dbReference>
<evidence type="ECO:0000313" key="5">
    <source>
        <dbReference type="EMBL" id="PQV50611.1"/>
    </source>
</evidence>